<evidence type="ECO:0000313" key="2">
    <source>
        <dbReference type="WBParaSite" id="MhA1_Contig271.frz3.gene52"/>
    </source>
</evidence>
<name>A0A1I8BKB2_MELHA</name>
<dbReference type="WBParaSite" id="MhA1_Contig271.frz3.gene52">
    <property type="protein sequence ID" value="MhA1_Contig271.frz3.gene52"/>
    <property type="gene ID" value="MhA1_Contig271.frz3.gene52"/>
</dbReference>
<evidence type="ECO:0000313" key="1">
    <source>
        <dbReference type="Proteomes" id="UP000095281"/>
    </source>
</evidence>
<dbReference type="Proteomes" id="UP000095281">
    <property type="component" value="Unplaced"/>
</dbReference>
<reference evidence="2" key="1">
    <citation type="submission" date="2016-11" db="UniProtKB">
        <authorList>
            <consortium name="WormBaseParasite"/>
        </authorList>
    </citation>
    <scope>IDENTIFICATION</scope>
</reference>
<dbReference type="AlphaFoldDB" id="A0A1I8BKB2"/>
<sequence>MKKNKNFKQNNAKFERRRQNGGEVVGGCCGGCCCSSPLPSCCPPPPPASVCTFSVSGICLIVPSPVFASCLSKPVDEFPLVEGCKGGVGRLNWLKIANTRFYK</sequence>
<proteinExistence type="predicted"/>
<organism evidence="1 2">
    <name type="scientific">Meloidogyne hapla</name>
    <name type="common">Root-knot nematode worm</name>
    <dbReference type="NCBI Taxonomy" id="6305"/>
    <lineage>
        <taxon>Eukaryota</taxon>
        <taxon>Metazoa</taxon>
        <taxon>Ecdysozoa</taxon>
        <taxon>Nematoda</taxon>
        <taxon>Chromadorea</taxon>
        <taxon>Rhabditida</taxon>
        <taxon>Tylenchina</taxon>
        <taxon>Tylenchomorpha</taxon>
        <taxon>Tylenchoidea</taxon>
        <taxon>Meloidogynidae</taxon>
        <taxon>Meloidogyninae</taxon>
        <taxon>Meloidogyne</taxon>
    </lineage>
</organism>
<accession>A0A1I8BKB2</accession>
<protein>
    <submittedName>
        <fullName evidence="2">Uncharacterized protein</fullName>
    </submittedName>
</protein>
<keyword evidence="1" id="KW-1185">Reference proteome</keyword>